<sequence length="180" mass="21189">MALTAQEIRQRDLQYKKQSYEWAKARGLCVRCMKERAAPGRYKCLECLSISVELNNACNAKLSQDEKEKREERNRESMKTLYAQRKAAGLCTACGKPAYKGQAFCNECRLRRNRKHRERYIRKPAGECRYCERPALPGRQMCKEHYERDLEILEYARSQRKTDPVRDVINDFWKLKKAGG</sequence>
<name>A0A8S5UB65_9CAUD</name>
<evidence type="ECO:0000313" key="1">
    <source>
        <dbReference type="EMBL" id="DAF91716.1"/>
    </source>
</evidence>
<accession>A0A8S5UB65</accession>
<dbReference type="EMBL" id="BK016059">
    <property type="protein sequence ID" value="DAF91716.1"/>
    <property type="molecule type" value="Genomic_DNA"/>
</dbReference>
<organism evidence="1">
    <name type="scientific">Siphoviridae sp. ct8Cp41</name>
    <dbReference type="NCBI Taxonomy" id="2825358"/>
    <lineage>
        <taxon>Viruses</taxon>
        <taxon>Duplodnaviria</taxon>
        <taxon>Heunggongvirae</taxon>
        <taxon>Uroviricota</taxon>
        <taxon>Caudoviricetes</taxon>
    </lineage>
</organism>
<proteinExistence type="predicted"/>
<reference evidence="1" key="1">
    <citation type="journal article" date="2021" name="Proc. Natl. Acad. Sci. U.S.A.">
        <title>A Catalog of Tens of Thousands of Viruses from Human Metagenomes Reveals Hidden Associations with Chronic Diseases.</title>
        <authorList>
            <person name="Tisza M.J."/>
            <person name="Buck C.B."/>
        </authorList>
    </citation>
    <scope>NUCLEOTIDE SEQUENCE</scope>
    <source>
        <strain evidence="1">Ct8Cp41</strain>
    </source>
</reference>
<protein>
    <submittedName>
        <fullName evidence="1">Zinc-ribbon family protein</fullName>
    </submittedName>
</protein>